<evidence type="ECO:0000256" key="5">
    <source>
        <dbReference type="ARBA" id="ARBA00022989"/>
    </source>
</evidence>
<evidence type="ECO:0000256" key="6">
    <source>
        <dbReference type="ARBA" id="ARBA00023136"/>
    </source>
</evidence>
<dbReference type="InterPro" id="IPR005548">
    <property type="entry name" value="Cell_div_FtsQ/DivIB_C"/>
</dbReference>
<evidence type="ECO:0000256" key="8">
    <source>
        <dbReference type="SAM" id="Phobius"/>
    </source>
</evidence>
<proteinExistence type="predicted"/>
<keyword evidence="7" id="KW-0131">Cell cycle</keyword>
<sequence>MTITREDLRIRHDDDPDQIERRARRRRLLLAVLVPLLILVLIAAAIWVVGFSSLLAVSRVQVKGAKQLDESAVVEVAAVPKGAPLARLDVDAVQQRVAGIGELESARVSRDWPHTVRIDVVERTPAYAVKQGNGYLLVDRHGVGYQTVTSPADELPRATANSSQPQLLKALATVVAALPNSLQRKIETIQAPTRDSIQLKLKNGDVVFWGSEDQSALKAEVVAPLLKQPGTHFDVSAPGNPAIR</sequence>
<keyword evidence="3 10" id="KW-0132">Cell division</keyword>
<dbReference type="PANTHER" id="PTHR37820">
    <property type="entry name" value="CELL DIVISION PROTEIN DIVIB"/>
    <property type="match status" value="1"/>
</dbReference>
<dbReference type="Pfam" id="PF08478">
    <property type="entry name" value="POTRA_1"/>
    <property type="match status" value="1"/>
</dbReference>
<evidence type="ECO:0000256" key="4">
    <source>
        <dbReference type="ARBA" id="ARBA00022692"/>
    </source>
</evidence>
<dbReference type="AlphaFoldDB" id="A0A1H1PF73"/>
<dbReference type="RefSeq" id="WP_091520455.1">
    <property type="nucleotide sequence ID" value="NZ_LT629772.1"/>
</dbReference>
<dbReference type="EMBL" id="LT629772">
    <property type="protein sequence ID" value="SDS09784.1"/>
    <property type="molecule type" value="Genomic_DNA"/>
</dbReference>
<evidence type="ECO:0000256" key="7">
    <source>
        <dbReference type="ARBA" id="ARBA00023306"/>
    </source>
</evidence>
<comment type="subcellular location">
    <subcellularLocation>
        <location evidence="1">Membrane</location>
    </subcellularLocation>
</comment>
<gene>
    <name evidence="10" type="ORF">SAMN04489812_0875</name>
</gene>
<evidence type="ECO:0000256" key="3">
    <source>
        <dbReference type="ARBA" id="ARBA00022618"/>
    </source>
</evidence>
<dbReference type="GO" id="GO:0005886">
    <property type="term" value="C:plasma membrane"/>
    <property type="evidence" value="ECO:0007669"/>
    <property type="project" value="TreeGrafter"/>
</dbReference>
<dbReference type="InterPro" id="IPR050487">
    <property type="entry name" value="FtsQ_DivIB"/>
</dbReference>
<evidence type="ECO:0000256" key="2">
    <source>
        <dbReference type="ARBA" id="ARBA00022475"/>
    </source>
</evidence>
<dbReference type="OrthoDB" id="9790760at2"/>
<dbReference type="STRING" id="630515.SAMN04489812_0875"/>
<dbReference type="Gene3D" id="3.10.20.310">
    <property type="entry name" value="membrane protein fhac"/>
    <property type="match status" value="1"/>
</dbReference>
<accession>A0A1H1PF73</accession>
<keyword evidence="4 8" id="KW-0812">Transmembrane</keyword>
<evidence type="ECO:0000313" key="11">
    <source>
        <dbReference type="Proteomes" id="UP000199103"/>
    </source>
</evidence>
<dbReference type="Pfam" id="PF03799">
    <property type="entry name" value="FtsQ_DivIB_C"/>
    <property type="match status" value="1"/>
</dbReference>
<keyword evidence="5 8" id="KW-1133">Transmembrane helix</keyword>
<organism evidence="10 11">
    <name type="scientific">Microlunatus soli</name>
    <dbReference type="NCBI Taxonomy" id="630515"/>
    <lineage>
        <taxon>Bacteria</taxon>
        <taxon>Bacillati</taxon>
        <taxon>Actinomycetota</taxon>
        <taxon>Actinomycetes</taxon>
        <taxon>Propionibacteriales</taxon>
        <taxon>Propionibacteriaceae</taxon>
        <taxon>Microlunatus</taxon>
    </lineage>
</organism>
<evidence type="ECO:0000313" key="10">
    <source>
        <dbReference type="EMBL" id="SDS09784.1"/>
    </source>
</evidence>
<dbReference type="PROSITE" id="PS51779">
    <property type="entry name" value="POTRA"/>
    <property type="match status" value="1"/>
</dbReference>
<feature type="domain" description="POTRA" evidence="9">
    <location>
        <begin position="55"/>
        <end position="123"/>
    </location>
</feature>
<dbReference type="InterPro" id="IPR013685">
    <property type="entry name" value="POTRA_FtsQ_type"/>
</dbReference>
<dbReference type="PANTHER" id="PTHR37820:SF1">
    <property type="entry name" value="CELL DIVISION PROTEIN FTSQ"/>
    <property type="match status" value="1"/>
</dbReference>
<evidence type="ECO:0000256" key="1">
    <source>
        <dbReference type="ARBA" id="ARBA00004370"/>
    </source>
</evidence>
<name>A0A1H1PF73_9ACTN</name>
<evidence type="ECO:0000259" key="9">
    <source>
        <dbReference type="PROSITE" id="PS51779"/>
    </source>
</evidence>
<protein>
    <submittedName>
        <fullName evidence="10">Cell division protein FtsQ</fullName>
    </submittedName>
</protein>
<dbReference type="Proteomes" id="UP000199103">
    <property type="component" value="Chromosome I"/>
</dbReference>
<dbReference type="InterPro" id="IPR034746">
    <property type="entry name" value="POTRA"/>
</dbReference>
<keyword evidence="6 8" id="KW-0472">Membrane</keyword>
<reference evidence="10 11" key="1">
    <citation type="submission" date="2016-10" db="EMBL/GenBank/DDBJ databases">
        <authorList>
            <person name="de Groot N.N."/>
        </authorList>
    </citation>
    <scope>NUCLEOTIDE SEQUENCE [LARGE SCALE GENOMIC DNA]</scope>
    <source>
        <strain evidence="10 11">DSM 21800</strain>
    </source>
</reference>
<keyword evidence="11" id="KW-1185">Reference proteome</keyword>
<dbReference type="GO" id="GO:0051301">
    <property type="term" value="P:cell division"/>
    <property type="evidence" value="ECO:0007669"/>
    <property type="project" value="UniProtKB-KW"/>
</dbReference>
<feature type="transmembrane region" description="Helical" evidence="8">
    <location>
        <begin position="28"/>
        <end position="49"/>
    </location>
</feature>
<keyword evidence="2" id="KW-1003">Cell membrane</keyword>